<comment type="similarity">
    <text evidence="4 5">Belongs to the RlpA family.</text>
</comment>
<dbReference type="Pfam" id="PF05036">
    <property type="entry name" value="SPOR"/>
    <property type="match status" value="1"/>
</dbReference>
<evidence type="ECO:0000256" key="4">
    <source>
        <dbReference type="HAMAP-Rule" id="MF_02071"/>
    </source>
</evidence>
<dbReference type="InterPro" id="IPR007730">
    <property type="entry name" value="SPOR-like_dom"/>
</dbReference>
<evidence type="ECO:0000256" key="5">
    <source>
        <dbReference type="RuleBase" id="RU003495"/>
    </source>
</evidence>
<dbReference type="InterPro" id="IPR009009">
    <property type="entry name" value="RlpA-like_DPBB"/>
</dbReference>
<dbReference type="NCBIfam" id="TIGR00413">
    <property type="entry name" value="rlpA"/>
    <property type="match status" value="1"/>
</dbReference>
<dbReference type="PANTHER" id="PTHR34183">
    <property type="entry name" value="ENDOLYTIC PEPTIDOGLYCAN TRANSGLYCOSYLASE RLPA"/>
    <property type="match status" value="1"/>
</dbReference>
<dbReference type="InterPro" id="IPR036680">
    <property type="entry name" value="SPOR-like_sf"/>
</dbReference>
<dbReference type="SUPFAM" id="SSF50685">
    <property type="entry name" value="Barwin-like endoglucanases"/>
    <property type="match status" value="1"/>
</dbReference>
<feature type="domain" description="SPOR" evidence="6">
    <location>
        <begin position="249"/>
        <end position="327"/>
    </location>
</feature>
<keyword evidence="3 4" id="KW-0961">Cell wall biogenesis/degradation</keyword>
<accession>A0ABV7VIB7</accession>
<proteinExistence type="inferred from homology"/>
<dbReference type="CDD" id="cd22268">
    <property type="entry name" value="DPBB_RlpA-like"/>
    <property type="match status" value="1"/>
</dbReference>
<dbReference type="EMBL" id="JBHRYJ010000003">
    <property type="protein sequence ID" value="MFC3676733.1"/>
    <property type="molecule type" value="Genomic_DNA"/>
</dbReference>
<dbReference type="PROSITE" id="PS51724">
    <property type="entry name" value="SPOR"/>
    <property type="match status" value="1"/>
</dbReference>
<dbReference type="PANTHER" id="PTHR34183:SF1">
    <property type="entry name" value="ENDOLYTIC PEPTIDOGLYCAN TRANSGLYCOSYLASE RLPA"/>
    <property type="match status" value="1"/>
</dbReference>
<evidence type="ECO:0000259" key="6">
    <source>
        <dbReference type="PROSITE" id="PS51724"/>
    </source>
</evidence>
<comment type="function">
    <text evidence="4">Lytic transglycosylase with a strong preference for naked glycan strands that lack stem peptides.</text>
</comment>
<dbReference type="InterPro" id="IPR034718">
    <property type="entry name" value="RlpA"/>
</dbReference>
<keyword evidence="8" id="KW-1185">Reference proteome</keyword>
<dbReference type="HAMAP" id="MF_02071">
    <property type="entry name" value="RlpA"/>
    <property type="match status" value="1"/>
</dbReference>
<evidence type="ECO:0000256" key="2">
    <source>
        <dbReference type="ARBA" id="ARBA00023239"/>
    </source>
</evidence>
<evidence type="ECO:0000256" key="1">
    <source>
        <dbReference type="ARBA" id="ARBA00022729"/>
    </source>
</evidence>
<dbReference type="InterPro" id="IPR012997">
    <property type="entry name" value="RplA"/>
</dbReference>
<reference evidence="8" key="1">
    <citation type="journal article" date="2019" name="Int. J. Syst. Evol. Microbiol.">
        <title>The Global Catalogue of Microorganisms (GCM) 10K type strain sequencing project: providing services to taxonomists for standard genome sequencing and annotation.</title>
        <authorList>
            <consortium name="The Broad Institute Genomics Platform"/>
            <consortium name="The Broad Institute Genome Sequencing Center for Infectious Disease"/>
            <person name="Wu L."/>
            <person name="Ma J."/>
        </authorList>
    </citation>
    <scope>NUCLEOTIDE SEQUENCE [LARGE SCALE GENOMIC DNA]</scope>
    <source>
        <strain evidence="8">KCTC 42182</strain>
    </source>
</reference>
<evidence type="ECO:0000313" key="7">
    <source>
        <dbReference type="EMBL" id="MFC3676733.1"/>
    </source>
</evidence>
<dbReference type="Gene3D" id="2.40.40.10">
    <property type="entry name" value="RlpA-like domain"/>
    <property type="match status" value="1"/>
</dbReference>
<evidence type="ECO:0000256" key="3">
    <source>
        <dbReference type="ARBA" id="ARBA00023316"/>
    </source>
</evidence>
<comment type="caution">
    <text evidence="7">The sequence shown here is derived from an EMBL/GenBank/DDBJ whole genome shotgun (WGS) entry which is preliminary data.</text>
</comment>
<gene>
    <name evidence="4" type="primary">rlpA</name>
    <name evidence="7" type="ORF">ACFOOQ_14340</name>
</gene>
<keyword evidence="2 4" id="KW-0456">Lyase</keyword>
<dbReference type="Pfam" id="PF03330">
    <property type="entry name" value="DPBB_1"/>
    <property type="match status" value="1"/>
</dbReference>
<dbReference type="InterPro" id="IPR036908">
    <property type="entry name" value="RlpA-like_sf"/>
</dbReference>
<dbReference type="Proteomes" id="UP001595711">
    <property type="component" value="Unassembled WGS sequence"/>
</dbReference>
<dbReference type="RefSeq" id="WP_379728659.1">
    <property type="nucleotide sequence ID" value="NZ_JBHRYJ010000003.1"/>
</dbReference>
<sequence>MLVLLAAAGLSGCAETTLVNHTAKSVFRGEAPQPAGKGGIYKVGNPYQINGVWYYPKEDATYNETGIGSWYGDQFHGKTTANGESFDMNEVTAAHPTLPLPSMVRVTNLENGRSILVRVNDRGPYVNGRIIDLSRRAAQLLGYDRQGTAKVRVQYVGPAPLEDGETGLAAANGPEHENPAAAPRAVVSAEALPPPPGVKGRSAEVARPATPPPSAMQILSAQNQNKVASADPAAAPAADLANQKVDLGPARGGQIFVQVGAFSQYENAHKLAARLSMIGPVGVSSTFVNNQEFFRVRLGPYTQVPGADQALQQAINSGHTDARIVVE</sequence>
<organism evidence="7 8">
    <name type="scientific">Ferrovibrio xuzhouensis</name>
    <dbReference type="NCBI Taxonomy" id="1576914"/>
    <lineage>
        <taxon>Bacteria</taxon>
        <taxon>Pseudomonadati</taxon>
        <taxon>Pseudomonadota</taxon>
        <taxon>Alphaproteobacteria</taxon>
        <taxon>Rhodospirillales</taxon>
        <taxon>Rhodospirillaceae</taxon>
        <taxon>Ferrovibrio</taxon>
    </lineage>
</organism>
<keyword evidence="1" id="KW-0732">Signal</keyword>
<dbReference type="Gene3D" id="3.30.70.1070">
    <property type="entry name" value="Sporulation related repeat"/>
    <property type="match status" value="1"/>
</dbReference>
<name>A0ABV7VIB7_9PROT</name>
<dbReference type="SUPFAM" id="SSF110997">
    <property type="entry name" value="Sporulation related repeat"/>
    <property type="match status" value="1"/>
</dbReference>
<protein>
    <recommendedName>
        <fullName evidence="4">Endolytic peptidoglycan transglycosylase RlpA</fullName>
        <ecNumber evidence="4">4.2.2.-</ecNumber>
    </recommendedName>
</protein>
<dbReference type="EC" id="4.2.2.-" evidence="4"/>
<evidence type="ECO:0000313" key="8">
    <source>
        <dbReference type="Proteomes" id="UP001595711"/>
    </source>
</evidence>